<dbReference type="EMBL" id="AVOT02073136">
    <property type="protein sequence ID" value="MBW0562766.1"/>
    <property type="molecule type" value="Genomic_DNA"/>
</dbReference>
<keyword evidence="2" id="KW-1185">Reference proteome</keyword>
<name>A0A9Q3JIR8_9BASI</name>
<reference evidence="1" key="1">
    <citation type="submission" date="2021-03" db="EMBL/GenBank/DDBJ databases">
        <title>Draft genome sequence of rust myrtle Austropuccinia psidii MF-1, a brazilian biotype.</title>
        <authorList>
            <person name="Quecine M.C."/>
            <person name="Pachon D.M.R."/>
            <person name="Bonatelli M.L."/>
            <person name="Correr F.H."/>
            <person name="Franceschini L.M."/>
            <person name="Leite T.F."/>
            <person name="Margarido G.R.A."/>
            <person name="Almeida C.A."/>
            <person name="Ferrarezi J.A."/>
            <person name="Labate C.A."/>
        </authorList>
    </citation>
    <scope>NUCLEOTIDE SEQUENCE</scope>
    <source>
        <strain evidence="1">MF-1</strain>
    </source>
</reference>
<evidence type="ECO:0000313" key="1">
    <source>
        <dbReference type="EMBL" id="MBW0562766.1"/>
    </source>
</evidence>
<protein>
    <submittedName>
        <fullName evidence="1">Uncharacterized protein</fullName>
    </submittedName>
</protein>
<dbReference type="Proteomes" id="UP000765509">
    <property type="component" value="Unassembled WGS sequence"/>
</dbReference>
<sequence length="87" mass="9582">MPVRAADALHTNHYACMSSQQFKKLATAGQAPKASHRIPYVVQVPESLTAFSRQCRHPIVDMQILTLVQTSNNSHANPYACEGSQQC</sequence>
<comment type="caution">
    <text evidence="1">The sequence shown here is derived from an EMBL/GenBank/DDBJ whole genome shotgun (WGS) entry which is preliminary data.</text>
</comment>
<dbReference type="AlphaFoldDB" id="A0A9Q3JIR8"/>
<accession>A0A9Q3JIR8</accession>
<proteinExistence type="predicted"/>
<organism evidence="1 2">
    <name type="scientific">Austropuccinia psidii MF-1</name>
    <dbReference type="NCBI Taxonomy" id="1389203"/>
    <lineage>
        <taxon>Eukaryota</taxon>
        <taxon>Fungi</taxon>
        <taxon>Dikarya</taxon>
        <taxon>Basidiomycota</taxon>
        <taxon>Pucciniomycotina</taxon>
        <taxon>Pucciniomycetes</taxon>
        <taxon>Pucciniales</taxon>
        <taxon>Sphaerophragmiaceae</taxon>
        <taxon>Austropuccinia</taxon>
    </lineage>
</organism>
<gene>
    <name evidence="1" type="ORF">O181_102481</name>
</gene>
<evidence type="ECO:0000313" key="2">
    <source>
        <dbReference type="Proteomes" id="UP000765509"/>
    </source>
</evidence>